<dbReference type="PANTHER" id="PTHR11011">
    <property type="entry name" value="MALE STERILITY PROTEIN 2-RELATED"/>
    <property type="match status" value="1"/>
</dbReference>
<dbReference type="SUPFAM" id="SSF51735">
    <property type="entry name" value="NAD(P)-binding Rossmann-fold domains"/>
    <property type="match status" value="1"/>
</dbReference>
<feature type="domain" description="Fatty acyl-CoA reductase C-terminal" evidence="5">
    <location>
        <begin position="360"/>
        <end position="452"/>
    </location>
</feature>
<evidence type="ECO:0000256" key="4">
    <source>
        <dbReference type="RuleBase" id="RU363097"/>
    </source>
</evidence>
<dbReference type="OrthoDB" id="6605455at2759"/>
<comment type="function">
    <text evidence="4">Catalyzes the reduction of fatty acyl-CoA to fatty alcohols.</text>
</comment>
<dbReference type="Proteomes" id="UP000494040">
    <property type="component" value="Unassembled WGS sequence"/>
</dbReference>
<comment type="similarity">
    <text evidence="1 4">Belongs to the fatty acyl-CoA reductase family.</text>
</comment>
<evidence type="ECO:0000256" key="1">
    <source>
        <dbReference type="ARBA" id="ARBA00005928"/>
    </source>
</evidence>
<reference evidence="7" key="1">
    <citation type="submission" date="2022-01" db="UniProtKB">
        <authorList>
            <consortium name="EnsemblMetazoa"/>
        </authorList>
    </citation>
    <scope>IDENTIFICATION</scope>
</reference>
<keyword evidence="4" id="KW-0521">NADP</keyword>
<proteinExistence type="inferred from homology"/>
<organism evidence="7 8">
    <name type="scientific">Cimex lectularius</name>
    <name type="common">Bed bug</name>
    <name type="synonym">Acanthia lectularia</name>
    <dbReference type="NCBI Taxonomy" id="79782"/>
    <lineage>
        <taxon>Eukaryota</taxon>
        <taxon>Metazoa</taxon>
        <taxon>Ecdysozoa</taxon>
        <taxon>Arthropoda</taxon>
        <taxon>Hexapoda</taxon>
        <taxon>Insecta</taxon>
        <taxon>Pterygota</taxon>
        <taxon>Neoptera</taxon>
        <taxon>Paraneoptera</taxon>
        <taxon>Hemiptera</taxon>
        <taxon>Heteroptera</taxon>
        <taxon>Panheteroptera</taxon>
        <taxon>Cimicomorpha</taxon>
        <taxon>Cimicidae</taxon>
        <taxon>Cimex</taxon>
    </lineage>
</organism>
<dbReference type="GO" id="GO:0005777">
    <property type="term" value="C:peroxisome"/>
    <property type="evidence" value="ECO:0007669"/>
    <property type="project" value="TreeGrafter"/>
</dbReference>
<keyword evidence="4" id="KW-0812">Transmembrane</keyword>
<dbReference type="Pfam" id="PF03015">
    <property type="entry name" value="Sterile"/>
    <property type="match status" value="1"/>
</dbReference>
<dbReference type="EC" id="1.2.1.84" evidence="4"/>
<gene>
    <name evidence="7" type="primary">106670325</name>
</gene>
<dbReference type="InterPro" id="IPR033640">
    <property type="entry name" value="FAR_C"/>
</dbReference>
<evidence type="ECO:0000313" key="7">
    <source>
        <dbReference type="EnsemblMetazoa" id="XP_014256017.1"/>
    </source>
</evidence>
<dbReference type="CDD" id="cd05236">
    <property type="entry name" value="FAR-N_SDR_e"/>
    <property type="match status" value="1"/>
</dbReference>
<evidence type="ECO:0000313" key="8">
    <source>
        <dbReference type="Proteomes" id="UP000494040"/>
    </source>
</evidence>
<evidence type="ECO:0000256" key="3">
    <source>
        <dbReference type="ARBA" id="ARBA00023098"/>
    </source>
</evidence>
<keyword evidence="4" id="KW-1133">Transmembrane helix</keyword>
<keyword evidence="2 4" id="KW-0444">Lipid biosynthesis</keyword>
<keyword evidence="4" id="KW-0472">Membrane</keyword>
<accession>A0A8I6S573</accession>
<dbReference type="EnsemblMetazoa" id="XM_014400532.2">
    <property type="protein sequence ID" value="XP_014256018.1"/>
    <property type="gene ID" value="LOC106670325"/>
</dbReference>
<dbReference type="InterPro" id="IPR026055">
    <property type="entry name" value="FAR"/>
</dbReference>
<evidence type="ECO:0000259" key="6">
    <source>
        <dbReference type="Pfam" id="PF07993"/>
    </source>
</evidence>
<dbReference type="InterPro" id="IPR013120">
    <property type="entry name" value="FAR_NAD-bd"/>
</dbReference>
<dbReference type="GO" id="GO:0035336">
    <property type="term" value="P:long-chain fatty-acyl-CoA metabolic process"/>
    <property type="evidence" value="ECO:0007669"/>
    <property type="project" value="TreeGrafter"/>
</dbReference>
<dbReference type="GO" id="GO:0102965">
    <property type="term" value="F:alcohol-forming long-chain fatty acyl-CoA reductase activity"/>
    <property type="evidence" value="ECO:0007669"/>
    <property type="project" value="UniProtKB-EC"/>
</dbReference>
<keyword evidence="4" id="KW-0560">Oxidoreductase</keyword>
<dbReference type="Pfam" id="PF07993">
    <property type="entry name" value="NAD_binding_4"/>
    <property type="match status" value="1"/>
</dbReference>
<name>A0A8I6S573_CIMLE</name>
<feature type="transmembrane region" description="Helical" evidence="4">
    <location>
        <begin position="468"/>
        <end position="488"/>
    </location>
</feature>
<comment type="catalytic activity">
    <reaction evidence="4">
        <text>a long-chain fatty acyl-CoA + 2 NADPH + 2 H(+) = a long-chain primary fatty alcohol + 2 NADP(+) + CoA</text>
        <dbReference type="Rhea" id="RHEA:52716"/>
        <dbReference type="ChEBI" id="CHEBI:15378"/>
        <dbReference type="ChEBI" id="CHEBI:57287"/>
        <dbReference type="ChEBI" id="CHEBI:57783"/>
        <dbReference type="ChEBI" id="CHEBI:58349"/>
        <dbReference type="ChEBI" id="CHEBI:77396"/>
        <dbReference type="ChEBI" id="CHEBI:83139"/>
        <dbReference type="EC" id="1.2.1.84"/>
    </reaction>
</comment>
<protein>
    <recommendedName>
        <fullName evidence="4">Fatty acyl-CoA reductase</fullName>
        <ecNumber evidence="4">1.2.1.84</ecNumber>
    </recommendedName>
</protein>
<dbReference type="InterPro" id="IPR036291">
    <property type="entry name" value="NAD(P)-bd_dom_sf"/>
</dbReference>
<dbReference type="OMA" id="YKGADQA"/>
<dbReference type="GO" id="GO:0080019">
    <property type="term" value="F:alcohol-forming very long-chain fatty acyl-CoA reductase activity"/>
    <property type="evidence" value="ECO:0007669"/>
    <property type="project" value="InterPro"/>
</dbReference>
<dbReference type="KEGG" id="clec:106670325"/>
<feature type="domain" description="Thioester reductase (TE)" evidence="6">
    <location>
        <begin position="17"/>
        <end position="286"/>
    </location>
</feature>
<evidence type="ECO:0000259" key="5">
    <source>
        <dbReference type="Pfam" id="PF03015"/>
    </source>
</evidence>
<dbReference type="PANTHER" id="PTHR11011:SF116">
    <property type="entry name" value="FATTY ACYL-COA REDUCTASE CG5065-RELATED"/>
    <property type="match status" value="1"/>
</dbReference>
<dbReference type="EnsemblMetazoa" id="XM_014400531.2">
    <property type="protein sequence ID" value="XP_014256017.1"/>
    <property type="gene ID" value="LOC106670325"/>
</dbReference>
<dbReference type="Gene3D" id="3.40.50.720">
    <property type="entry name" value="NAD(P)-binding Rossmann-like Domain"/>
    <property type="match status" value="1"/>
</dbReference>
<sequence>MADIRIPDYYKGKTILVTGVTGFIGKILVEKLLRSCPEVEKIYVLIRKKKSIPIEKRWNEITDLPLFNRLKIIDSSLLKKVEPIEGTIDVKDLALSETVKNEVINTVDIIFHSAAAVQFSEDLIFSLRNNTLGTYNVAEFARSLMKLKCFVYVSTAYSNCDKQNVAEEKIYKSAYDWKTLIEILNVDPYPLSILRDKIKGSHPSTYTFTKALAEDVMDHFSQYYPVMLTRPSVVLSTVDDPIPGWVDSLNGVSAMFLSVALGVVRVINGVPTSCLDYISADHAVKALIIAGWKLGKQEKRNGIEVMSVNYGKDIKMPTSWFFEQQKQLTENFPSVKSAWYPFVIMVSNPLLFWILFLLLQVIPAYMVDFCLMLLGRPPILVNLTIRYVQAARGPLKSFFHKQYAFPNNNFNILNDLLYEPDKKEFLINSNKYSIKDYVYINGNGIFKYYLKEPEMSVRKAHFERLRKIHYTTITIFSLIGLLVLYRTINYLIQNCTIPLSDLF</sequence>
<keyword evidence="8" id="KW-1185">Reference proteome</keyword>
<keyword evidence="3 4" id="KW-0443">Lipid metabolism</keyword>
<evidence type="ECO:0000256" key="2">
    <source>
        <dbReference type="ARBA" id="ARBA00022516"/>
    </source>
</evidence>
<dbReference type="AlphaFoldDB" id="A0A8I6S573"/>